<reference evidence="2 3" key="1">
    <citation type="journal article" date="2016" name="Nat. Commun.">
        <title>Thousands of microbial genomes shed light on interconnected biogeochemical processes in an aquifer system.</title>
        <authorList>
            <person name="Anantharaman K."/>
            <person name="Brown C.T."/>
            <person name="Hug L.A."/>
            <person name="Sharon I."/>
            <person name="Castelle C.J."/>
            <person name="Probst A.J."/>
            <person name="Thomas B.C."/>
            <person name="Singh A."/>
            <person name="Wilkins M.J."/>
            <person name="Karaoz U."/>
            <person name="Brodie E.L."/>
            <person name="Williams K.H."/>
            <person name="Hubbard S.S."/>
            <person name="Banfield J.F."/>
        </authorList>
    </citation>
    <scope>NUCLEOTIDE SEQUENCE [LARGE SCALE GENOMIC DNA]</scope>
</reference>
<evidence type="ECO:0000313" key="2">
    <source>
        <dbReference type="EMBL" id="OGH78646.1"/>
    </source>
</evidence>
<sequence length="116" mass="13132">MAVRPHFELSVQKRDSNVAGFLCMEESNRLHSDSIGTLGSPVGDFGRIVPNEVPWILLIYTDSAEVILGVDVLLERFADQKVVDLLGRWEIEKFPDRHQENQTKKKEAQGESSIPR</sequence>
<comment type="caution">
    <text evidence="2">The sequence shown here is derived from an EMBL/GenBank/DDBJ whole genome shotgun (WGS) entry which is preliminary data.</text>
</comment>
<dbReference type="EMBL" id="MFQH01000004">
    <property type="protein sequence ID" value="OGH78646.1"/>
    <property type="molecule type" value="Genomic_DNA"/>
</dbReference>
<organism evidence="2 3">
    <name type="scientific">Candidatus Magasanikbacteria bacterium RIFCSPLOWO2_01_FULL_40_15</name>
    <dbReference type="NCBI Taxonomy" id="1798686"/>
    <lineage>
        <taxon>Bacteria</taxon>
        <taxon>Candidatus Magasanikiibacteriota</taxon>
    </lineage>
</organism>
<evidence type="ECO:0000313" key="3">
    <source>
        <dbReference type="Proteomes" id="UP000177040"/>
    </source>
</evidence>
<dbReference type="AlphaFoldDB" id="A0A1F6N3S2"/>
<gene>
    <name evidence="2" type="ORF">A2983_04785</name>
</gene>
<feature type="compositionally biased region" description="Basic and acidic residues" evidence="1">
    <location>
        <begin position="96"/>
        <end position="109"/>
    </location>
</feature>
<proteinExistence type="predicted"/>
<accession>A0A1F6N3S2</accession>
<name>A0A1F6N3S2_9BACT</name>
<protein>
    <submittedName>
        <fullName evidence="2">Uncharacterized protein</fullName>
    </submittedName>
</protein>
<feature type="region of interest" description="Disordered" evidence="1">
    <location>
        <begin position="96"/>
        <end position="116"/>
    </location>
</feature>
<dbReference type="Proteomes" id="UP000177040">
    <property type="component" value="Unassembled WGS sequence"/>
</dbReference>
<evidence type="ECO:0000256" key="1">
    <source>
        <dbReference type="SAM" id="MobiDB-lite"/>
    </source>
</evidence>